<dbReference type="InterPro" id="IPR013083">
    <property type="entry name" value="Znf_RING/FYVE/PHD"/>
</dbReference>
<name>A0AAV9CRK3_ACOCL</name>
<dbReference type="PANTHER" id="PTHR31150">
    <property type="entry name" value="EXPRESSED PROTEIN"/>
    <property type="match status" value="1"/>
</dbReference>
<accession>A0AAV9CRK3</accession>
<dbReference type="Gene3D" id="3.30.40.10">
    <property type="entry name" value="Zinc/RING finger domain, C3HC4 (zinc finger)"/>
    <property type="match status" value="1"/>
</dbReference>
<proteinExistence type="predicted"/>
<comment type="caution">
    <text evidence="4">The sequence shown here is derived from an EMBL/GenBank/DDBJ whole genome shotgun (WGS) entry which is preliminary data.</text>
</comment>
<gene>
    <name evidence="4" type="ORF">QJS10_CPB17g02418</name>
</gene>
<keyword evidence="1" id="KW-0863">Zinc-finger</keyword>
<keyword evidence="5" id="KW-1185">Reference proteome</keyword>
<dbReference type="GO" id="GO:0008270">
    <property type="term" value="F:zinc ion binding"/>
    <property type="evidence" value="ECO:0007669"/>
    <property type="project" value="UniProtKB-KW"/>
</dbReference>
<dbReference type="EMBL" id="JAUJYO010000017">
    <property type="protein sequence ID" value="KAK1291491.1"/>
    <property type="molecule type" value="Genomic_DNA"/>
</dbReference>
<dbReference type="InterPro" id="IPR001841">
    <property type="entry name" value="Znf_RING"/>
</dbReference>
<sequence length="126" mass="13953">MASHTPPQKMTKEICHPSHNRRSRTKSSSNRNTYSSNNTILMAPICDGEWNERVVGSSSTTIFICGLCSELLTRRPPGDIANVFAEDDLPIVAVLSCGHAYHGHCLEQRTSHADRHDPPCPLCRVI</sequence>
<dbReference type="Pfam" id="PF13639">
    <property type="entry name" value="zf-RING_2"/>
    <property type="match status" value="1"/>
</dbReference>
<evidence type="ECO:0000256" key="2">
    <source>
        <dbReference type="SAM" id="MobiDB-lite"/>
    </source>
</evidence>
<evidence type="ECO:0000259" key="3">
    <source>
        <dbReference type="PROSITE" id="PS50089"/>
    </source>
</evidence>
<dbReference type="PROSITE" id="PS50089">
    <property type="entry name" value="ZF_RING_2"/>
    <property type="match status" value="1"/>
</dbReference>
<feature type="region of interest" description="Disordered" evidence="2">
    <location>
        <begin position="1"/>
        <end position="36"/>
    </location>
</feature>
<reference evidence="4" key="2">
    <citation type="submission" date="2023-06" db="EMBL/GenBank/DDBJ databases">
        <authorList>
            <person name="Ma L."/>
            <person name="Liu K.-W."/>
            <person name="Li Z."/>
            <person name="Hsiao Y.-Y."/>
            <person name="Qi Y."/>
            <person name="Fu T."/>
            <person name="Tang G."/>
            <person name="Zhang D."/>
            <person name="Sun W.-H."/>
            <person name="Liu D.-K."/>
            <person name="Li Y."/>
            <person name="Chen G.-Z."/>
            <person name="Liu X.-D."/>
            <person name="Liao X.-Y."/>
            <person name="Jiang Y.-T."/>
            <person name="Yu X."/>
            <person name="Hao Y."/>
            <person name="Huang J."/>
            <person name="Zhao X.-W."/>
            <person name="Ke S."/>
            <person name="Chen Y.-Y."/>
            <person name="Wu W.-L."/>
            <person name="Hsu J.-L."/>
            <person name="Lin Y.-F."/>
            <person name="Huang M.-D."/>
            <person name="Li C.-Y."/>
            <person name="Huang L."/>
            <person name="Wang Z.-W."/>
            <person name="Zhao X."/>
            <person name="Zhong W.-Y."/>
            <person name="Peng D.-H."/>
            <person name="Ahmad S."/>
            <person name="Lan S."/>
            <person name="Zhang J.-S."/>
            <person name="Tsai W.-C."/>
            <person name="Van De Peer Y."/>
            <person name="Liu Z.-J."/>
        </authorList>
    </citation>
    <scope>NUCLEOTIDE SEQUENCE</scope>
    <source>
        <strain evidence="4">CP</strain>
        <tissue evidence="4">Leaves</tissue>
    </source>
</reference>
<feature type="compositionally biased region" description="Low complexity" evidence="2">
    <location>
        <begin position="26"/>
        <end position="36"/>
    </location>
</feature>
<evidence type="ECO:0000256" key="1">
    <source>
        <dbReference type="PROSITE-ProRule" id="PRU00175"/>
    </source>
</evidence>
<keyword evidence="1" id="KW-0862">Zinc</keyword>
<reference evidence="4" key="1">
    <citation type="journal article" date="2023" name="Nat. Commun.">
        <title>Diploid and tetraploid genomes of Acorus and the evolution of monocots.</title>
        <authorList>
            <person name="Ma L."/>
            <person name="Liu K.W."/>
            <person name="Li Z."/>
            <person name="Hsiao Y.Y."/>
            <person name="Qi Y."/>
            <person name="Fu T."/>
            <person name="Tang G.D."/>
            <person name="Zhang D."/>
            <person name="Sun W.H."/>
            <person name="Liu D.K."/>
            <person name="Li Y."/>
            <person name="Chen G.Z."/>
            <person name="Liu X.D."/>
            <person name="Liao X.Y."/>
            <person name="Jiang Y.T."/>
            <person name="Yu X."/>
            <person name="Hao Y."/>
            <person name="Huang J."/>
            <person name="Zhao X.W."/>
            <person name="Ke S."/>
            <person name="Chen Y.Y."/>
            <person name="Wu W.L."/>
            <person name="Hsu J.L."/>
            <person name="Lin Y.F."/>
            <person name="Huang M.D."/>
            <person name="Li C.Y."/>
            <person name="Huang L."/>
            <person name="Wang Z.W."/>
            <person name="Zhao X."/>
            <person name="Zhong W.Y."/>
            <person name="Peng D.H."/>
            <person name="Ahmad S."/>
            <person name="Lan S."/>
            <person name="Zhang J.S."/>
            <person name="Tsai W.C."/>
            <person name="Van de Peer Y."/>
            <person name="Liu Z.J."/>
        </authorList>
    </citation>
    <scope>NUCLEOTIDE SEQUENCE</scope>
    <source>
        <strain evidence="4">CP</strain>
    </source>
</reference>
<dbReference type="AlphaFoldDB" id="A0AAV9CRK3"/>
<evidence type="ECO:0000313" key="4">
    <source>
        <dbReference type="EMBL" id="KAK1291491.1"/>
    </source>
</evidence>
<dbReference type="SUPFAM" id="SSF57850">
    <property type="entry name" value="RING/U-box"/>
    <property type="match status" value="1"/>
</dbReference>
<dbReference type="Proteomes" id="UP001180020">
    <property type="component" value="Unassembled WGS sequence"/>
</dbReference>
<organism evidence="4 5">
    <name type="scientific">Acorus calamus</name>
    <name type="common">Sweet flag</name>
    <dbReference type="NCBI Taxonomy" id="4465"/>
    <lineage>
        <taxon>Eukaryota</taxon>
        <taxon>Viridiplantae</taxon>
        <taxon>Streptophyta</taxon>
        <taxon>Embryophyta</taxon>
        <taxon>Tracheophyta</taxon>
        <taxon>Spermatophyta</taxon>
        <taxon>Magnoliopsida</taxon>
        <taxon>Liliopsida</taxon>
        <taxon>Acoraceae</taxon>
        <taxon>Acorus</taxon>
    </lineage>
</organism>
<dbReference type="SMART" id="SM00184">
    <property type="entry name" value="RING"/>
    <property type="match status" value="1"/>
</dbReference>
<protein>
    <recommendedName>
        <fullName evidence="3">RING-type domain-containing protein</fullName>
    </recommendedName>
</protein>
<dbReference type="PANTHER" id="PTHR31150:SF6">
    <property type="entry name" value="ZINC ION BINDING PROTEIN"/>
    <property type="match status" value="1"/>
</dbReference>
<feature type="domain" description="RING-type" evidence="3">
    <location>
        <begin position="65"/>
        <end position="124"/>
    </location>
</feature>
<evidence type="ECO:0000313" key="5">
    <source>
        <dbReference type="Proteomes" id="UP001180020"/>
    </source>
</evidence>
<keyword evidence="1" id="KW-0479">Metal-binding</keyword>